<dbReference type="Proteomes" id="UP001153334">
    <property type="component" value="Unassembled WGS sequence"/>
</dbReference>
<accession>A0ACC2J0L1</accession>
<evidence type="ECO:0000313" key="2">
    <source>
        <dbReference type="Proteomes" id="UP001153334"/>
    </source>
</evidence>
<gene>
    <name evidence="1" type="ORF">ONZ43_g2456</name>
</gene>
<reference evidence="1" key="1">
    <citation type="submission" date="2022-11" db="EMBL/GenBank/DDBJ databases">
        <title>Genome Sequence of Nemania bipapillata.</title>
        <authorList>
            <person name="Buettner E."/>
        </authorList>
    </citation>
    <scope>NUCLEOTIDE SEQUENCE</scope>
    <source>
        <strain evidence="1">CP14</strain>
    </source>
</reference>
<sequence length="816" mass="92455">MDPVTILTALSQLLELASSVSNILNFICSAHTAPLDIQKARDEIASHLTLFKSVQCLIERGENYAVHFSSLVGPDGPINASMQAIHDLSSLIGENPSERNHRDRFLTVLANFKNVTLDEITWAVKQRQIREIRARLERQKTSTSIALSAAVTSITLSVSKESINRAQRIHESLKETNDKFSEMEKKNILDHCLPPNDNITTIHKDRKSQQEPETCGWVSREADFIAWLKPHNSYSKSCRFICIHGIPGAGKTVLASSLIEIAASNCRSRGYAYYYCLYSRKQDEAVPFLKWALRQLCKQKQIILPKIKDAYEREDGLSVEDLLDCLEQVSFAYENGVYIIVDAVDESKPRENILKVLVEIGTNERFRNVSLLFTCREENEIMGQVQLLGKRCARISMSNANVRCDIKHYIHAQLATVPFFVRCEDDAFLEEVETTLTQKAKGMFRWAVCQLDVLKRKRDRGSIREALETLPGDIFATYERILVEIPEGDREFAKTALALICSDTAEIPSAEVLVHACLYNVPFNEIGRFSVPTLKETCGSLISLSVLNRAPASRFPRSNEEPQKFHPNLANLAWRDLANKYLESPDFKDLPRKEKTKVWSERFKIRERRRETLLGYCVDKCYLKFLRVLVRHGASFEREPEVLYTVMKVFTDSDRVLEALKFLLGAGADPNPKPANYEDEPHQTQAGFAFTPLQLAVYLLEYEWVELLLDENADVNKIGTPDGVIPSRWDDPDAQSDEARALQAIAQQSVLEICSYAQPDWIRESGSNGEAARESIRELLKRHGAEDRDEGARDGDMDESMGDGTTTSDGMNDFIR</sequence>
<evidence type="ECO:0000313" key="1">
    <source>
        <dbReference type="EMBL" id="KAJ8120979.1"/>
    </source>
</evidence>
<protein>
    <submittedName>
        <fullName evidence="1">Uncharacterized protein</fullName>
    </submittedName>
</protein>
<organism evidence="1 2">
    <name type="scientific">Nemania bipapillata</name>
    <dbReference type="NCBI Taxonomy" id="110536"/>
    <lineage>
        <taxon>Eukaryota</taxon>
        <taxon>Fungi</taxon>
        <taxon>Dikarya</taxon>
        <taxon>Ascomycota</taxon>
        <taxon>Pezizomycotina</taxon>
        <taxon>Sordariomycetes</taxon>
        <taxon>Xylariomycetidae</taxon>
        <taxon>Xylariales</taxon>
        <taxon>Xylariaceae</taxon>
        <taxon>Nemania</taxon>
    </lineage>
</organism>
<dbReference type="EMBL" id="JAPESX010000503">
    <property type="protein sequence ID" value="KAJ8120979.1"/>
    <property type="molecule type" value="Genomic_DNA"/>
</dbReference>
<keyword evidence="2" id="KW-1185">Reference proteome</keyword>
<proteinExistence type="predicted"/>
<comment type="caution">
    <text evidence="1">The sequence shown here is derived from an EMBL/GenBank/DDBJ whole genome shotgun (WGS) entry which is preliminary data.</text>
</comment>
<name>A0ACC2J0L1_9PEZI</name>